<evidence type="ECO:0000313" key="1">
    <source>
        <dbReference type="EMBL" id="GAG29631.1"/>
    </source>
</evidence>
<comment type="caution">
    <text evidence="1">The sequence shown here is derived from an EMBL/GenBank/DDBJ whole genome shotgun (WGS) entry which is preliminary data.</text>
</comment>
<sequence>MRLLRDTDPERLGFMRHLMQSTGLVHVTRAGLLRPDPGLATDWLRSPTQQQRTKLAQAWRDDPTWNDLIHVPSLRLEDTGGWRNDPVLARQAVLSHLPACSSGAWYAIEGFAAAIKRRDADFQRPDGDYTAWYIRDSLTGVYLSGFENWEAVEGALIRYLIVGPLAWLGLVDLGMASVDGPLVAFRLTTPGEAFLGLRTLRPEPEPVPLTLRPGPVVAVPQARRYDRFQLARIASRVRSD</sequence>
<proteinExistence type="predicted"/>
<organism evidence="1">
    <name type="scientific">marine sediment metagenome</name>
    <dbReference type="NCBI Taxonomy" id="412755"/>
    <lineage>
        <taxon>unclassified sequences</taxon>
        <taxon>metagenomes</taxon>
        <taxon>ecological metagenomes</taxon>
    </lineage>
</organism>
<dbReference type="EMBL" id="BARS01045134">
    <property type="protein sequence ID" value="GAG29631.1"/>
    <property type="molecule type" value="Genomic_DNA"/>
</dbReference>
<gene>
    <name evidence="1" type="ORF">S01H1_68081</name>
</gene>
<dbReference type="AlphaFoldDB" id="X0XY03"/>
<name>X0XY03_9ZZZZ</name>
<accession>X0XY03</accession>
<feature type="non-terminal residue" evidence="1">
    <location>
        <position position="240"/>
    </location>
</feature>
<reference evidence="1" key="1">
    <citation type="journal article" date="2014" name="Front. Microbiol.">
        <title>High frequency of phylogenetically diverse reductive dehalogenase-homologous genes in deep subseafloor sedimentary metagenomes.</title>
        <authorList>
            <person name="Kawai M."/>
            <person name="Futagami T."/>
            <person name="Toyoda A."/>
            <person name="Takaki Y."/>
            <person name="Nishi S."/>
            <person name="Hori S."/>
            <person name="Arai W."/>
            <person name="Tsubouchi T."/>
            <person name="Morono Y."/>
            <person name="Uchiyama I."/>
            <person name="Ito T."/>
            <person name="Fujiyama A."/>
            <person name="Inagaki F."/>
            <person name="Takami H."/>
        </authorList>
    </citation>
    <scope>NUCLEOTIDE SEQUENCE</scope>
    <source>
        <strain evidence="1">Expedition CK06-06</strain>
    </source>
</reference>
<protein>
    <submittedName>
        <fullName evidence="1">Uncharacterized protein</fullName>
    </submittedName>
</protein>